<reference evidence="1" key="1">
    <citation type="submission" date="2014-09" db="EMBL/GenBank/DDBJ databases">
        <authorList>
            <person name="Magalhaes I.L.F."/>
            <person name="Oliveira U."/>
            <person name="Santos F.R."/>
            <person name="Vidigal T.H.D.A."/>
            <person name="Brescovit A.D."/>
            <person name="Santos A.J."/>
        </authorList>
    </citation>
    <scope>NUCLEOTIDE SEQUENCE</scope>
    <source>
        <tissue evidence="1">Shoot tissue taken approximately 20 cm above the soil surface</tissue>
    </source>
</reference>
<reference evidence="1" key="2">
    <citation type="journal article" date="2015" name="Data Brief">
        <title>Shoot transcriptome of the giant reed, Arundo donax.</title>
        <authorList>
            <person name="Barrero R.A."/>
            <person name="Guerrero F.D."/>
            <person name="Moolhuijzen P."/>
            <person name="Goolsby J.A."/>
            <person name="Tidwell J."/>
            <person name="Bellgard S.E."/>
            <person name="Bellgard M.I."/>
        </authorList>
    </citation>
    <scope>NUCLEOTIDE SEQUENCE</scope>
    <source>
        <tissue evidence="1">Shoot tissue taken approximately 20 cm above the soil surface</tissue>
    </source>
</reference>
<name>A0A0A9B5Z7_ARUDO</name>
<protein>
    <submittedName>
        <fullName evidence="1">Uncharacterized protein</fullName>
    </submittedName>
</protein>
<proteinExistence type="predicted"/>
<dbReference type="AlphaFoldDB" id="A0A0A9B5Z7"/>
<dbReference type="EMBL" id="GBRH01243163">
    <property type="protein sequence ID" value="JAD54732.1"/>
    <property type="molecule type" value="Transcribed_RNA"/>
</dbReference>
<organism evidence="1">
    <name type="scientific">Arundo donax</name>
    <name type="common">Giant reed</name>
    <name type="synonym">Donax arundinaceus</name>
    <dbReference type="NCBI Taxonomy" id="35708"/>
    <lineage>
        <taxon>Eukaryota</taxon>
        <taxon>Viridiplantae</taxon>
        <taxon>Streptophyta</taxon>
        <taxon>Embryophyta</taxon>
        <taxon>Tracheophyta</taxon>
        <taxon>Spermatophyta</taxon>
        <taxon>Magnoliopsida</taxon>
        <taxon>Liliopsida</taxon>
        <taxon>Poales</taxon>
        <taxon>Poaceae</taxon>
        <taxon>PACMAD clade</taxon>
        <taxon>Arundinoideae</taxon>
        <taxon>Arundineae</taxon>
        <taxon>Arundo</taxon>
    </lineage>
</organism>
<sequence>MEVLPCDQRHGGDVGCG</sequence>
<evidence type="ECO:0000313" key="1">
    <source>
        <dbReference type="EMBL" id="JAD54732.1"/>
    </source>
</evidence>
<accession>A0A0A9B5Z7</accession>